<keyword evidence="14" id="KW-1185">Reference proteome</keyword>
<proteinExistence type="predicted"/>
<dbReference type="GO" id="GO:0000139">
    <property type="term" value="C:Golgi membrane"/>
    <property type="evidence" value="ECO:0007669"/>
    <property type="project" value="UniProtKB-SubCell"/>
</dbReference>
<evidence type="ECO:0000256" key="7">
    <source>
        <dbReference type="ARBA" id="ARBA00023157"/>
    </source>
</evidence>
<sequence length="350" mass="38910">MRLLSASRLLLLLTPALPFVSAETTTTSEAPPACTASGGSTAIGGFFDLRPDIAVAPEEEGKLRKRAVTADYHANGFDYKSNFTLNICAPVVKPVSDVVGLSKTQWQNVSAYYTSVDGDIYSIGQESMRLQTRGRKLVLQYTGGSPCGKNAKSKRDSRAVHDGATYKYEDYVDDEDASTEDKTQATRTKSHDDEDDEDEDEKHKKSDRRKSTIISFLCDRDPLAAHAAVHFVGTDPDECAYFFEVRSQHACIAAEPHQPGTIGPGGVFGLIVGIALVVYFAGGIFYQRTVAHARGWRQLPNHNIWQGIWTFISAPPWTRGYRPLSRSPTNWRNRDDENRLIDQLDEEWDD</sequence>
<keyword evidence="4 11" id="KW-0732">Signal</keyword>
<comment type="caution">
    <text evidence="13">The sequence shown here is derived from an EMBL/GenBank/DDBJ whole genome shotgun (WGS) entry which is preliminary data.</text>
</comment>
<dbReference type="SUPFAM" id="SSF50911">
    <property type="entry name" value="Mannose 6-phosphate receptor domain"/>
    <property type="match status" value="1"/>
</dbReference>
<evidence type="ECO:0000256" key="3">
    <source>
        <dbReference type="ARBA" id="ARBA00022692"/>
    </source>
</evidence>
<dbReference type="EMBL" id="CALLCH030000017">
    <property type="protein sequence ID" value="CAI4217966.1"/>
    <property type="molecule type" value="Genomic_DNA"/>
</dbReference>
<keyword evidence="5 10" id="KW-1133">Transmembrane helix</keyword>
<evidence type="ECO:0000256" key="5">
    <source>
        <dbReference type="ARBA" id="ARBA00022989"/>
    </source>
</evidence>
<dbReference type="InterPro" id="IPR044865">
    <property type="entry name" value="MRH_dom"/>
</dbReference>
<dbReference type="InterPro" id="IPR009011">
    <property type="entry name" value="Man6P_isomerase_rcpt-bd_dom_sf"/>
</dbReference>
<name>A0A9P1H9E2_9PEZI</name>
<keyword evidence="2" id="KW-0813">Transport</keyword>
<evidence type="ECO:0000256" key="11">
    <source>
        <dbReference type="SAM" id="SignalP"/>
    </source>
</evidence>
<keyword evidence="8" id="KW-0325">Glycoprotein</keyword>
<protein>
    <recommendedName>
        <fullName evidence="12">MRH domain-containing protein</fullName>
    </recommendedName>
</protein>
<dbReference type="AlphaFoldDB" id="A0A9P1H9E2"/>
<evidence type="ECO:0000256" key="6">
    <source>
        <dbReference type="ARBA" id="ARBA00023136"/>
    </source>
</evidence>
<dbReference type="Pfam" id="PF02157">
    <property type="entry name" value="Man-6-P_recep"/>
    <property type="match status" value="1"/>
</dbReference>
<gene>
    <name evidence="13" type="ORF">PPNO1_LOCUS7562</name>
</gene>
<evidence type="ECO:0000256" key="9">
    <source>
        <dbReference type="SAM" id="MobiDB-lite"/>
    </source>
</evidence>
<evidence type="ECO:0000313" key="14">
    <source>
        <dbReference type="Proteomes" id="UP000838763"/>
    </source>
</evidence>
<dbReference type="GO" id="GO:0005770">
    <property type="term" value="C:late endosome"/>
    <property type="evidence" value="ECO:0007669"/>
    <property type="project" value="TreeGrafter"/>
</dbReference>
<dbReference type="PANTHER" id="PTHR15071:SF0">
    <property type="entry name" value="MANNOSE 6-PHOSPHATE RECEPTOR-LIKE PROTEIN 1"/>
    <property type="match status" value="1"/>
</dbReference>
<reference evidence="13" key="1">
    <citation type="submission" date="2022-11" db="EMBL/GenBank/DDBJ databases">
        <authorList>
            <person name="Scott C."/>
            <person name="Bruce N."/>
        </authorList>
    </citation>
    <scope>NUCLEOTIDE SEQUENCE</scope>
</reference>
<dbReference type="InterPro" id="IPR028927">
    <property type="entry name" value="Man-6-P_rcpt"/>
</dbReference>
<feature type="compositionally biased region" description="Basic and acidic residues" evidence="9">
    <location>
        <begin position="179"/>
        <end position="192"/>
    </location>
</feature>
<evidence type="ECO:0000259" key="12">
    <source>
        <dbReference type="PROSITE" id="PS51914"/>
    </source>
</evidence>
<keyword evidence="6 10" id="KW-0472">Membrane</keyword>
<feature type="signal peptide" evidence="11">
    <location>
        <begin position="1"/>
        <end position="22"/>
    </location>
</feature>
<accession>A0A9P1H9E2</accession>
<dbReference type="OrthoDB" id="4504960at2759"/>
<dbReference type="PROSITE" id="PS51914">
    <property type="entry name" value="MRH"/>
    <property type="match status" value="1"/>
</dbReference>
<evidence type="ECO:0000256" key="2">
    <source>
        <dbReference type="ARBA" id="ARBA00022448"/>
    </source>
</evidence>
<evidence type="ECO:0000256" key="10">
    <source>
        <dbReference type="SAM" id="Phobius"/>
    </source>
</evidence>
<dbReference type="Gene3D" id="2.70.130.10">
    <property type="entry name" value="Mannose-6-phosphate receptor binding domain"/>
    <property type="match status" value="2"/>
</dbReference>
<keyword evidence="7" id="KW-1015">Disulfide bond</keyword>
<comment type="subcellular location">
    <subcellularLocation>
        <location evidence="1">Endomembrane system</location>
    </subcellularLocation>
</comment>
<feature type="domain" description="MRH" evidence="12">
    <location>
        <begin position="74"/>
        <end position="253"/>
    </location>
</feature>
<dbReference type="Proteomes" id="UP000838763">
    <property type="component" value="Unassembled WGS sequence"/>
</dbReference>
<dbReference type="PANTHER" id="PTHR15071">
    <property type="entry name" value="MANNOSE-6-PHOSPHATE RECEPTOR FAMILY MEMBER"/>
    <property type="match status" value="1"/>
</dbReference>
<feature type="transmembrane region" description="Helical" evidence="10">
    <location>
        <begin position="266"/>
        <end position="286"/>
    </location>
</feature>
<keyword evidence="3 10" id="KW-0812">Transmembrane</keyword>
<feature type="region of interest" description="Disordered" evidence="9">
    <location>
        <begin position="170"/>
        <end position="207"/>
    </location>
</feature>
<evidence type="ECO:0000313" key="13">
    <source>
        <dbReference type="EMBL" id="CAI4217966.1"/>
    </source>
</evidence>
<dbReference type="GO" id="GO:0007034">
    <property type="term" value="P:vacuolar transport"/>
    <property type="evidence" value="ECO:0007669"/>
    <property type="project" value="TreeGrafter"/>
</dbReference>
<evidence type="ECO:0000256" key="1">
    <source>
        <dbReference type="ARBA" id="ARBA00004308"/>
    </source>
</evidence>
<dbReference type="GO" id="GO:0010008">
    <property type="term" value="C:endosome membrane"/>
    <property type="evidence" value="ECO:0007669"/>
    <property type="project" value="UniProtKB-SubCell"/>
</dbReference>
<feature type="chain" id="PRO_5040295938" description="MRH domain-containing protein" evidence="11">
    <location>
        <begin position="23"/>
        <end position="350"/>
    </location>
</feature>
<evidence type="ECO:0000256" key="8">
    <source>
        <dbReference type="ARBA" id="ARBA00023180"/>
    </source>
</evidence>
<organism evidence="13 14">
    <name type="scientific">Parascedosporium putredinis</name>
    <dbReference type="NCBI Taxonomy" id="1442378"/>
    <lineage>
        <taxon>Eukaryota</taxon>
        <taxon>Fungi</taxon>
        <taxon>Dikarya</taxon>
        <taxon>Ascomycota</taxon>
        <taxon>Pezizomycotina</taxon>
        <taxon>Sordariomycetes</taxon>
        <taxon>Hypocreomycetidae</taxon>
        <taxon>Microascales</taxon>
        <taxon>Microascaceae</taxon>
        <taxon>Parascedosporium</taxon>
    </lineage>
</organism>
<evidence type="ECO:0000256" key="4">
    <source>
        <dbReference type="ARBA" id="ARBA00022729"/>
    </source>
</evidence>